<evidence type="ECO:0000313" key="1">
    <source>
        <dbReference type="EMBL" id="CCC97386.1"/>
    </source>
</evidence>
<organism evidence="1 2">
    <name type="scientific">Azospirillum baldaniorum</name>
    <dbReference type="NCBI Taxonomy" id="1064539"/>
    <lineage>
        <taxon>Bacteria</taxon>
        <taxon>Pseudomonadati</taxon>
        <taxon>Pseudomonadota</taxon>
        <taxon>Alphaproteobacteria</taxon>
        <taxon>Rhodospirillales</taxon>
        <taxon>Azospirillaceae</taxon>
        <taxon>Azospirillum</taxon>
    </lineage>
</organism>
<gene>
    <name evidence="1" type="ORF">AZOBR_70022</name>
</gene>
<protein>
    <submittedName>
        <fullName evidence="1">Uncharacterized protein</fullName>
    </submittedName>
</protein>
<dbReference type="AlphaFoldDB" id="A0A9P1JPR5"/>
<dbReference type="EMBL" id="HE577327">
    <property type="protein sequence ID" value="CCC97386.1"/>
    <property type="molecule type" value="Genomic_DNA"/>
</dbReference>
<name>A0A9P1JPR5_9PROT</name>
<dbReference type="KEGG" id="abs:AZOBR_70022"/>
<sequence length="82" mass="9008">MRSTAIGGTDASLALCDLDEGWAWAAMGDRGKDRDKAQSAMDSIRAMCIRMYLPLDLDNIRGRTGVPLGRRLRALGWTDPAR</sequence>
<keyword evidence="2" id="KW-1185">Reference proteome</keyword>
<reference evidence="1 2" key="1">
    <citation type="journal article" date="2011" name="PLoS Genet.">
        <title>Azospirillum genomes reveal transition of bacteria from aquatic to terrestrial environments.</title>
        <authorList>
            <person name="Wisniewski-Dye F."/>
            <person name="Borziak K."/>
            <person name="Khalsa-Moyers G."/>
            <person name="Alexandre G."/>
            <person name="Sukharnikov L.O."/>
            <person name="Wuichet K."/>
            <person name="Hurst G.B."/>
            <person name="McDonald W.H."/>
            <person name="Robertson J.S."/>
            <person name="Barbe V."/>
            <person name="Calteau A."/>
            <person name="Rouy Z."/>
            <person name="Mangenot S."/>
            <person name="Prigent-Combaret C."/>
            <person name="Normand P."/>
            <person name="Boyer M."/>
            <person name="Siguier P."/>
            <person name="Dessaux Y."/>
            <person name="Elmerich C."/>
            <person name="Condemine G."/>
            <person name="Krishnen G."/>
            <person name="Kennedy I."/>
            <person name="Paterson A.H."/>
            <person name="Gonzalez V."/>
            <person name="Mavingui P."/>
            <person name="Zhulin I.B."/>
        </authorList>
    </citation>
    <scope>NUCLEOTIDE SEQUENCE [LARGE SCALE GENOMIC DNA]</scope>
    <source>
        <strain evidence="1 2">Sp245</strain>
    </source>
</reference>
<dbReference type="Proteomes" id="UP000007319">
    <property type="component" value="Chromosome"/>
</dbReference>
<evidence type="ECO:0000313" key="2">
    <source>
        <dbReference type="Proteomes" id="UP000007319"/>
    </source>
</evidence>
<proteinExistence type="predicted"/>
<accession>A0A9P1JPR5</accession>